<dbReference type="RefSeq" id="WP_149835992.1">
    <property type="nucleotide sequence ID" value="NZ_VUOC01000001.1"/>
</dbReference>
<feature type="chain" id="PRO_5022736510" evidence="1">
    <location>
        <begin position="20"/>
        <end position="243"/>
    </location>
</feature>
<name>A0A5B2VZV8_9BACT</name>
<comment type="caution">
    <text evidence="2">The sequence shown here is derived from an EMBL/GenBank/DDBJ whole genome shotgun (WGS) entry which is preliminary data.</text>
</comment>
<evidence type="ECO:0000313" key="3">
    <source>
        <dbReference type="Proteomes" id="UP000324611"/>
    </source>
</evidence>
<dbReference type="Proteomes" id="UP000324611">
    <property type="component" value="Unassembled WGS sequence"/>
</dbReference>
<keyword evidence="1" id="KW-0732">Signal</keyword>
<protein>
    <submittedName>
        <fullName evidence="2">DUF2490 domain-containing protein</fullName>
    </submittedName>
</protein>
<gene>
    <name evidence="2" type="ORF">F0L74_01065</name>
</gene>
<dbReference type="InterPro" id="IPR019619">
    <property type="entry name" value="DUF2490"/>
</dbReference>
<sequence>MKRTLFVLAFLSGIYSLQAQQLTHYYQHWYTYFGTAGINKQWSVPFDVQFRIRDGLSDKGQILMRAGLQYAPNARTGYLVGYANIPTYNAALDAYLPEHRIYEQFIYKMGKTGVFNMTHRLRLEQRWTGQKTRTGNGGDLKLTDWRYGNRFRYFNRTLFPFKKDKQPTNFYLAFQNELFMNLWGNEINDKFIDQNRFLVAPGYSVKPNLKVEVGYMNHYQQFASGDQAMNHVLHFAVIHEFML</sequence>
<dbReference type="EMBL" id="VUOC01000001">
    <property type="protein sequence ID" value="KAA2244595.1"/>
    <property type="molecule type" value="Genomic_DNA"/>
</dbReference>
<evidence type="ECO:0000313" key="2">
    <source>
        <dbReference type="EMBL" id="KAA2244595.1"/>
    </source>
</evidence>
<dbReference type="AlphaFoldDB" id="A0A5B2VZV8"/>
<proteinExistence type="predicted"/>
<accession>A0A5B2VZV8</accession>
<dbReference type="Pfam" id="PF10677">
    <property type="entry name" value="DUF2490"/>
    <property type="match status" value="1"/>
</dbReference>
<reference evidence="2 3" key="1">
    <citation type="submission" date="2019-09" db="EMBL/GenBank/DDBJ databases">
        <title>Chitinophaga ginsengihumi sp. nov., isolated from soil of ginseng rhizosphere.</title>
        <authorList>
            <person name="Lee J."/>
        </authorList>
    </citation>
    <scope>NUCLEOTIDE SEQUENCE [LARGE SCALE GENOMIC DNA]</scope>
    <source>
        <strain evidence="2 3">BN140078</strain>
    </source>
</reference>
<keyword evidence="3" id="KW-1185">Reference proteome</keyword>
<feature type="signal peptide" evidence="1">
    <location>
        <begin position="1"/>
        <end position="19"/>
    </location>
</feature>
<evidence type="ECO:0000256" key="1">
    <source>
        <dbReference type="SAM" id="SignalP"/>
    </source>
</evidence>
<reference evidence="2 3" key="2">
    <citation type="submission" date="2019-09" db="EMBL/GenBank/DDBJ databases">
        <authorList>
            <person name="Jin C."/>
        </authorList>
    </citation>
    <scope>NUCLEOTIDE SEQUENCE [LARGE SCALE GENOMIC DNA]</scope>
    <source>
        <strain evidence="2 3">BN140078</strain>
    </source>
</reference>
<organism evidence="2 3">
    <name type="scientific">Chitinophaga agrisoli</name>
    <dbReference type="NCBI Taxonomy" id="2607653"/>
    <lineage>
        <taxon>Bacteria</taxon>
        <taxon>Pseudomonadati</taxon>
        <taxon>Bacteroidota</taxon>
        <taxon>Chitinophagia</taxon>
        <taxon>Chitinophagales</taxon>
        <taxon>Chitinophagaceae</taxon>
        <taxon>Chitinophaga</taxon>
    </lineage>
</organism>